<dbReference type="GO" id="GO:0016567">
    <property type="term" value="P:protein ubiquitination"/>
    <property type="evidence" value="ECO:0007669"/>
    <property type="project" value="TreeGrafter"/>
</dbReference>
<dbReference type="GO" id="GO:0043022">
    <property type="term" value="F:ribosome binding"/>
    <property type="evidence" value="ECO:0007669"/>
    <property type="project" value="TreeGrafter"/>
</dbReference>
<feature type="compositionally biased region" description="Low complexity" evidence="13">
    <location>
        <begin position="681"/>
        <end position="693"/>
    </location>
</feature>
<organism evidence="15 16">
    <name type="scientific">Phoenix dactylifera</name>
    <name type="common">Date palm</name>
    <dbReference type="NCBI Taxonomy" id="42345"/>
    <lineage>
        <taxon>Eukaryota</taxon>
        <taxon>Viridiplantae</taxon>
        <taxon>Streptophyta</taxon>
        <taxon>Embryophyta</taxon>
        <taxon>Tracheophyta</taxon>
        <taxon>Spermatophyta</taxon>
        <taxon>Magnoliopsida</taxon>
        <taxon>Liliopsida</taxon>
        <taxon>Arecaceae</taxon>
        <taxon>Coryphoideae</taxon>
        <taxon>Phoeniceae</taxon>
        <taxon>Phoenix</taxon>
    </lineage>
</organism>
<feature type="compositionally biased region" description="Polar residues" evidence="13">
    <location>
        <begin position="499"/>
        <end position="517"/>
    </location>
</feature>
<proteinExistence type="inferred from homology"/>
<gene>
    <name evidence="16" type="primary">LOC103709642</name>
</gene>
<evidence type="ECO:0000256" key="13">
    <source>
        <dbReference type="SAM" id="MobiDB-lite"/>
    </source>
</evidence>
<comment type="pathway">
    <text evidence="3">Protein modification; protein ubiquitination.</text>
</comment>
<dbReference type="Proteomes" id="UP000228380">
    <property type="component" value="Chromosome 13"/>
</dbReference>
<evidence type="ECO:0000256" key="6">
    <source>
        <dbReference type="ARBA" id="ARBA00022553"/>
    </source>
</evidence>
<dbReference type="GO" id="GO:0072344">
    <property type="term" value="P:rescue of stalled ribosome"/>
    <property type="evidence" value="ECO:0007669"/>
    <property type="project" value="InterPro"/>
</dbReference>
<dbReference type="GeneID" id="103709642"/>
<keyword evidence="5" id="KW-0963">Cytoplasm</keyword>
<dbReference type="GO" id="GO:0061630">
    <property type="term" value="F:ubiquitin protein ligase activity"/>
    <property type="evidence" value="ECO:0007669"/>
    <property type="project" value="UniProtKB-EC"/>
</dbReference>
<dbReference type="SMART" id="SM00355">
    <property type="entry name" value="ZnF_C2H2"/>
    <property type="match status" value="4"/>
</dbReference>
<evidence type="ECO:0000256" key="9">
    <source>
        <dbReference type="ARBA" id="ARBA00022771"/>
    </source>
</evidence>
<feature type="compositionally biased region" description="Low complexity" evidence="13">
    <location>
        <begin position="383"/>
        <end position="395"/>
    </location>
</feature>
<keyword evidence="15" id="KW-1185">Reference proteome</keyword>
<keyword evidence="6" id="KW-0597">Phosphoprotein</keyword>
<feature type="region of interest" description="Disordered" evidence="13">
    <location>
        <begin position="301"/>
        <end position="324"/>
    </location>
</feature>
<feature type="compositionally biased region" description="Polar residues" evidence="13">
    <location>
        <begin position="766"/>
        <end position="782"/>
    </location>
</feature>
<feature type="compositionally biased region" description="Low complexity" evidence="13">
    <location>
        <begin position="415"/>
        <end position="431"/>
    </location>
</feature>
<keyword evidence="10" id="KW-0862">Zinc</keyword>
<evidence type="ECO:0000256" key="8">
    <source>
        <dbReference type="ARBA" id="ARBA00022723"/>
    </source>
</evidence>
<evidence type="ECO:0000256" key="2">
    <source>
        <dbReference type="ARBA" id="ARBA00004496"/>
    </source>
</evidence>
<dbReference type="InterPro" id="IPR044288">
    <property type="entry name" value="ZNF598/HEL2"/>
</dbReference>
<keyword evidence="9 12" id="KW-0863">Zinc-finger</keyword>
<feature type="region of interest" description="Disordered" evidence="13">
    <location>
        <begin position="677"/>
        <end position="708"/>
    </location>
</feature>
<comment type="subcellular location">
    <subcellularLocation>
        <location evidence="2">Cytoplasm</location>
    </subcellularLocation>
</comment>
<evidence type="ECO:0000256" key="3">
    <source>
        <dbReference type="ARBA" id="ARBA00004906"/>
    </source>
</evidence>
<dbReference type="InterPro" id="IPR013087">
    <property type="entry name" value="Znf_C2H2_type"/>
</dbReference>
<feature type="compositionally biased region" description="Polar residues" evidence="13">
    <location>
        <begin position="359"/>
        <end position="379"/>
    </location>
</feature>
<evidence type="ECO:0000313" key="16">
    <source>
        <dbReference type="RefSeq" id="XP_008793314.1"/>
    </source>
</evidence>
<protein>
    <recommendedName>
        <fullName evidence="4">RING-type E3 ubiquitin transferase</fullName>
        <ecNumber evidence="4">2.3.2.27</ecNumber>
    </recommendedName>
</protein>
<dbReference type="InterPro" id="IPR001841">
    <property type="entry name" value="Znf_RING"/>
</dbReference>
<feature type="region of interest" description="Disordered" evidence="13">
    <location>
        <begin position="825"/>
        <end position="866"/>
    </location>
</feature>
<dbReference type="InterPro" id="IPR056437">
    <property type="entry name" value="Znf-C2H2_ZNF598/HEL2"/>
</dbReference>
<dbReference type="PROSITE" id="PS50089">
    <property type="entry name" value="ZF_RING_2"/>
    <property type="match status" value="1"/>
</dbReference>
<dbReference type="InterPro" id="IPR041888">
    <property type="entry name" value="RING-HC_ZNF598/HEL2"/>
</dbReference>
<feature type="region of interest" description="Disordered" evidence="13">
    <location>
        <begin position="766"/>
        <end position="801"/>
    </location>
</feature>
<dbReference type="PROSITE" id="PS00028">
    <property type="entry name" value="ZINC_FINGER_C2H2_1"/>
    <property type="match status" value="1"/>
</dbReference>
<dbReference type="KEGG" id="pda:103709642"/>
<dbReference type="GO" id="GO:0008270">
    <property type="term" value="F:zinc ion binding"/>
    <property type="evidence" value="ECO:0007669"/>
    <property type="project" value="UniProtKB-KW"/>
</dbReference>
<sequence>MDDSCAVCADALEWVAYGSCGHREVCSTCVVRLRFVLDDPRCCICKTECPIVFVTKALGDYTRVITDFSVFPANAAEGQVGQYWYHEGTQAFFDDVDHYRMIKAMCRLSCGVCDKSVEEQGSEGSKRRQRFRSIEQLKGHLFHQHRLFMCSLCLEGRKVFICEQKLYTRSQLNQHISTGDSEVDGSESERGGFMGHPMCEFCRNPFYGDNELYTHMSTEHYTCHICQRQHPGQYDYYRNYDDLEMHFRQEHFLCENDACLAKKFVVFQTEAEMKRHNTIEHGGNMSRSKRNAALQIPTSFRFRRNEQEQRRGRGRGFRPEPSSNQLAMAIQASLETAIADLRVRDSSSSAVPVTERGETSQGHTVTGSLESVSINSGPESRSRSSATQSQSSRTTPFLEESSFPPLGDRELPEPSSRYAQALSQSSRSAARLGEESFPPLPGASKSSKPKATRGLESLAKNTLAARLHQRSRASVAVNSAKARPSDYHESLSSSSTSSQIRTAPTHGQTPSSNSQPRMATKPARDNGSVSPLSANPAWKLNSTNKMRHSASAPSLVEGRFSNQATSSMVSAMSGNQVLPMSNQSLPNVEDVHTANKTLVERIRSGLGMDEDKYAAFKTISAEYRQGLINTWEYLSYVEQFGLSHLVPELARLCPDAQKQKELTDACNANLRNKFSLQKDAGSSSGSSKGSHLLGKGKGKSVDRAGSTSAKDALGENILSTVRKLQSSRKPQEEEVEILSKDGYRAARGQQKLPVGEAYINSDSVSMNLADSTGNRESLPNSTKSNQNSGDGGGSSKQHRKSAKFLRVRLGDGSAAALLDLGHANASPECTEDESTHNPSGGLPVRGVWRKGGGHRLFADSQKDPSK</sequence>
<dbReference type="CDD" id="cd16615">
    <property type="entry name" value="RING-HC_ZNF598"/>
    <property type="match status" value="1"/>
</dbReference>
<evidence type="ECO:0000259" key="14">
    <source>
        <dbReference type="PROSITE" id="PS50089"/>
    </source>
</evidence>
<evidence type="ECO:0000256" key="5">
    <source>
        <dbReference type="ARBA" id="ARBA00022490"/>
    </source>
</evidence>
<dbReference type="OrthoDB" id="3838338at2759"/>
<dbReference type="EC" id="2.3.2.27" evidence="4"/>
<dbReference type="Pfam" id="PF23230">
    <property type="entry name" value="zf-C2H2_13"/>
    <property type="match status" value="1"/>
</dbReference>
<reference evidence="15" key="1">
    <citation type="journal article" date="2019" name="Nat. Commun.">
        <title>Genome-wide association mapping of date palm fruit traits.</title>
        <authorList>
            <person name="Hazzouri K.M."/>
            <person name="Gros-Balthazard M."/>
            <person name="Flowers J.M."/>
            <person name="Copetti D."/>
            <person name="Lemansour A."/>
            <person name="Lebrun M."/>
            <person name="Masmoudi K."/>
            <person name="Ferrand S."/>
            <person name="Dhar M.I."/>
            <person name="Fresquez Z.A."/>
            <person name="Rosas U."/>
            <person name="Zhang J."/>
            <person name="Talag J."/>
            <person name="Lee S."/>
            <person name="Kudrna D."/>
            <person name="Powell R.F."/>
            <person name="Leitch I.J."/>
            <person name="Krueger R.R."/>
            <person name="Wing R.A."/>
            <person name="Amiri K.M.A."/>
            <person name="Purugganan M.D."/>
        </authorList>
    </citation>
    <scope>NUCLEOTIDE SEQUENCE [LARGE SCALE GENOMIC DNA]</scope>
    <source>
        <strain evidence="15">cv. Khalas</strain>
    </source>
</reference>
<feature type="domain" description="RING-type" evidence="14">
    <location>
        <begin position="5"/>
        <end position="46"/>
    </location>
</feature>
<dbReference type="PANTHER" id="PTHR22938:SF0">
    <property type="entry name" value="E3 UBIQUITIN-PROTEIN LIGASE ZNF598"/>
    <property type="match status" value="1"/>
</dbReference>
<dbReference type="Pfam" id="PF23202">
    <property type="entry name" value="PAH_ZNF598"/>
    <property type="match status" value="1"/>
</dbReference>
<evidence type="ECO:0000256" key="7">
    <source>
        <dbReference type="ARBA" id="ARBA00022679"/>
    </source>
</evidence>
<name>A0A8B7C7K9_PHODC</name>
<evidence type="ECO:0000256" key="4">
    <source>
        <dbReference type="ARBA" id="ARBA00012483"/>
    </source>
</evidence>
<keyword evidence="8" id="KW-0479">Metal-binding</keyword>
<evidence type="ECO:0000256" key="1">
    <source>
        <dbReference type="ARBA" id="ARBA00000900"/>
    </source>
</evidence>
<dbReference type="AlphaFoldDB" id="A0A8B7C7K9"/>
<evidence type="ECO:0000256" key="10">
    <source>
        <dbReference type="ARBA" id="ARBA00022833"/>
    </source>
</evidence>
<dbReference type="PANTHER" id="PTHR22938">
    <property type="entry name" value="ZINC FINGER PROTEIN 598"/>
    <property type="match status" value="1"/>
</dbReference>
<reference evidence="16" key="2">
    <citation type="submission" date="2025-08" db="UniProtKB">
        <authorList>
            <consortium name="RefSeq"/>
        </authorList>
    </citation>
    <scope>IDENTIFICATION</scope>
    <source>
        <tissue evidence="16">Young leaves</tissue>
    </source>
</reference>
<dbReference type="RefSeq" id="XP_008793314.1">
    <property type="nucleotide sequence ID" value="XM_008795092.3"/>
</dbReference>
<dbReference type="InterPro" id="IPR057634">
    <property type="entry name" value="PAH_ZNF598/HEL2"/>
</dbReference>
<accession>A0A8B7C7K9</accession>
<evidence type="ECO:0000313" key="15">
    <source>
        <dbReference type="Proteomes" id="UP000228380"/>
    </source>
</evidence>
<comment type="catalytic activity">
    <reaction evidence="1">
        <text>S-ubiquitinyl-[E2 ubiquitin-conjugating enzyme]-L-cysteine + [acceptor protein]-L-lysine = [E2 ubiquitin-conjugating enzyme]-L-cysteine + N(6)-ubiquitinyl-[acceptor protein]-L-lysine.</text>
        <dbReference type="EC" id="2.3.2.27"/>
    </reaction>
</comment>
<keyword evidence="7" id="KW-0808">Transferase</keyword>
<feature type="compositionally biased region" description="Basic and acidic residues" evidence="13">
    <location>
        <begin position="856"/>
        <end position="866"/>
    </location>
</feature>
<dbReference type="GO" id="GO:0005737">
    <property type="term" value="C:cytoplasm"/>
    <property type="evidence" value="ECO:0007669"/>
    <property type="project" value="UniProtKB-SubCell"/>
</dbReference>
<feature type="region of interest" description="Disordered" evidence="13">
    <location>
        <begin position="345"/>
        <end position="538"/>
    </location>
</feature>
<evidence type="ECO:0000256" key="12">
    <source>
        <dbReference type="PROSITE-ProRule" id="PRU00175"/>
    </source>
</evidence>
<comment type="similarity">
    <text evidence="11">Belongs to the ZNF598/HEL2 family.</text>
</comment>
<evidence type="ECO:0000256" key="11">
    <source>
        <dbReference type="ARBA" id="ARBA00035113"/>
    </source>
</evidence>